<dbReference type="InterPro" id="IPR045569">
    <property type="entry name" value="Metalloprtase-TldD/E_C"/>
</dbReference>
<proteinExistence type="inferred from homology"/>
<dbReference type="GO" id="GO:0005829">
    <property type="term" value="C:cytosol"/>
    <property type="evidence" value="ECO:0007669"/>
    <property type="project" value="TreeGrafter"/>
</dbReference>
<feature type="domain" description="Metalloprotease TldD/E C-terminal" evidence="3">
    <location>
        <begin position="226"/>
        <end position="449"/>
    </location>
</feature>
<dbReference type="Proteomes" id="UP000255326">
    <property type="component" value="Unassembled WGS sequence"/>
</dbReference>
<dbReference type="Pfam" id="PF01523">
    <property type="entry name" value="PmbA_TldD_1st"/>
    <property type="match status" value="1"/>
</dbReference>
<dbReference type="EMBL" id="QQAY01000002">
    <property type="protein sequence ID" value="RDI45820.1"/>
    <property type="molecule type" value="Genomic_DNA"/>
</dbReference>
<dbReference type="OrthoDB" id="9803618at2"/>
<dbReference type="Gene3D" id="3.30.2290.10">
    <property type="entry name" value="PmbA/TldD superfamily"/>
    <property type="match status" value="1"/>
</dbReference>
<dbReference type="InterPro" id="IPR047657">
    <property type="entry name" value="PmbA"/>
</dbReference>
<protein>
    <submittedName>
        <fullName evidence="5">PmbA protein</fullName>
    </submittedName>
</protein>
<reference evidence="5 6" key="1">
    <citation type="submission" date="2018-07" db="EMBL/GenBank/DDBJ databases">
        <title>Genomic Encyclopedia of Type Strains, Phase IV (KMG-IV): sequencing the most valuable type-strain genomes for metagenomic binning, comparative biology and taxonomic classification.</title>
        <authorList>
            <person name="Goeker M."/>
        </authorList>
    </citation>
    <scope>NUCLEOTIDE SEQUENCE [LARGE SCALE GENOMIC DNA]</scope>
    <source>
        <strain evidence="5 6">DSM 25281</strain>
    </source>
</reference>
<dbReference type="Pfam" id="PF19290">
    <property type="entry name" value="PmbA_TldD_2nd"/>
    <property type="match status" value="1"/>
</dbReference>
<evidence type="ECO:0000259" key="2">
    <source>
        <dbReference type="Pfam" id="PF01523"/>
    </source>
</evidence>
<sequence>MNLQEFQKKLLNKGEAHGFSDMEIYYEKAENFASNIYKGEIDSYSTSVEMGLSFRGLYNGNMGYAYTEKLDEESIDFLLNSAMENAAIMEVDTPEEIFSGSTFYEQGNFYSASLKETSVDEKLAFLKELDRCIYEADPRVDGTDYFTMQVQEKERALFNNKGLSLHEKLNDLILYVSVVVKENGITKTGEKLVFSKDLRELDPAKIAKEAVEEAVSYLEAVSIPNKQYPIVLRNTAAASLFGTFASIFSAEEAQKGMSQLKDKVGDSIASSILDVVDDPFLKTGVFSRTFDGEGVASKPLNLIEKGKLTSLLHNRKTAKKEGTESTGHAYKDSYKGALTVAPSNLYITPSQSSFDDLVSSIEEGVVITGLSGLHSGANAVSGDFSVAAYGYRIVDGKIKSAVNQMTIAGNFFDLLKDIEEVGSDLDFAFSVSPGYIGSPSLKVKKLSVTVE</sequence>
<evidence type="ECO:0000313" key="5">
    <source>
        <dbReference type="EMBL" id="RDI45820.1"/>
    </source>
</evidence>
<evidence type="ECO:0000256" key="1">
    <source>
        <dbReference type="ARBA" id="ARBA00005836"/>
    </source>
</evidence>
<dbReference type="GO" id="GO:0006508">
    <property type="term" value="P:proteolysis"/>
    <property type="evidence" value="ECO:0007669"/>
    <property type="project" value="InterPro"/>
</dbReference>
<dbReference type="RefSeq" id="WP_114744632.1">
    <property type="nucleotide sequence ID" value="NZ_QQAY01000002.1"/>
</dbReference>
<comment type="similarity">
    <text evidence="1">Belongs to the peptidase U62 family.</text>
</comment>
<dbReference type="InterPro" id="IPR035068">
    <property type="entry name" value="TldD/PmbA_N"/>
</dbReference>
<evidence type="ECO:0000313" key="6">
    <source>
        <dbReference type="Proteomes" id="UP000255326"/>
    </source>
</evidence>
<feature type="domain" description="Metalloprotease TldD/E N-terminal" evidence="2">
    <location>
        <begin position="23"/>
        <end position="86"/>
    </location>
</feature>
<dbReference type="InterPro" id="IPR036059">
    <property type="entry name" value="TldD/PmbA_sf"/>
</dbReference>
<keyword evidence="6" id="KW-1185">Reference proteome</keyword>
<evidence type="ECO:0000259" key="3">
    <source>
        <dbReference type="Pfam" id="PF19289"/>
    </source>
</evidence>
<dbReference type="AlphaFoldDB" id="A0A370GR70"/>
<dbReference type="InterPro" id="IPR002510">
    <property type="entry name" value="Metalloprtase-TldD/E_N"/>
</dbReference>
<feature type="domain" description="Metalloprotease TldD/E central" evidence="4">
    <location>
        <begin position="114"/>
        <end position="216"/>
    </location>
</feature>
<evidence type="ECO:0000259" key="4">
    <source>
        <dbReference type="Pfam" id="PF19290"/>
    </source>
</evidence>
<dbReference type="Pfam" id="PF19289">
    <property type="entry name" value="PmbA_TldD_3rd"/>
    <property type="match status" value="1"/>
</dbReference>
<gene>
    <name evidence="5" type="ORF">DFR59_102455</name>
</gene>
<comment type="caution">
    <text evidence="5">The sequence shown here is derived from an EMBL/GenBank/DDBJ whole genome shotgun (WGS) entry which is preliminary data.</text>
</comment>
<organism evidence="5 6">
    <name type="scientific">Falsibacillus pallidus</name>
    <dbReference type="NCBI Taxonomy" id="493781"/>
    <lineage>
        <taxon>Bacteria</taxon>
        <taxon>Bacillati</taxon>
        <taxon>Bacillota</taxon>
        <taxon>Bacilli</taxon>
        <taxon>Bacillales</taxon>
        <taxon>Bacillaceae</taxon>
        <taxon>Falsibacillus</taxon>
    </lineage>
</organism>
<name>A0A370GR70_9BACI</name>
<dbReference type="SUPFAM" id="SSF111283">
    <property type="entry name" value="Putative modulator of DNA gyrase, PmbA/TldD"/>
    <property type="match status" value="1"/>
</dbReference>
<dbReference type="InterPro" id="IPR045570">
    <property type="entry name" value="Metalloprtase-TldD/E_cen_dom"/>
</dbReference>
<accession>A0A370GR70</accession>
<dbReference type="PANTHER" id="PTHR43421:SF1">
    <property type="entry name" value="METALLOPROTEASE PMBA"/>
    <property type="match status" value="1"/>
</dbReference>
<dbReference type="PANTHER" id="PTHR43421">
    <property type="entry name" value="METALLOPROTEASE PMBA"/>
    <property type="match status" value="1"/>
</dbReference>
<dbReference type="GO" id="GO:0008237">
    <property type="term" value="F:metallopeptidase activity"/>
    <property type="evidence" value="ECO:0007669"/>
    <property type="project" value="InterPro"/>
</dbReference>